<evidence type="ECO:0000313" key="1">
    <source>
        <dbReference type="EMBL" id="KAI7756759.1"/>
    </source>
</evidence>
<accession>A0AAD5GXM3</accession>
<comment type="caution">
    <text evidence="1">The sequence shown here is derived from an EMBL/GenBank/DDBJ whole genome shotgun (WGS) entry which is preliminary data.</text>
</comment>
<organism evidence="1 2">
    <name type="scientific">Ambrosia artemisiifolia</name>
    <name type="common">Common ragweed</name>
    <dbReference type="NCBI Taxonomy" id="4212"/>
    <lineage>
        <taxon>Eukaryota</taxon>
        <taxon>Viridiplantae</taxon>
        <taxon>Streptophyta</taxon>
        <taxon>Embryophyta</taxon>
        <taxon>Tracheophyta</taxon>
        <taxon>Spermatophyta</taxon>
        <taxon>Magnoliopsida</taxon>
        <taxon>eudicotyledons</taxon>
        <taxon>Gunneridae</taxon>
        <taxon>Pentapetalae</taxon>
        <taxon>asterids</taxon>
        <taxon>campanulids</taxon>
        <taxon>Asterales</taxon>
        <taxon>Asteraceae</taxon>
        <taxon>Asteroideae</taxon>
        <taxon>Heliantheae alliance</taxon>
        <taxon>Heliantheae</taxon>
        <taxon>Ambrosia</taxon>
    </lineage>
</organism>
<sequence>MAPTNEEEIKLKDY</sequence>
<dbReference type="EMBL" id="JAMZMK010000267">
    <property type="protein sequence ID" value="KAI7756759.1"/>
    <property type="molecule type" value="Genomic_DNA"/>
</dbReference>
<proteinExistence type="predicted"/>
<feature type="non-terminal residue" evidence="1">
    <location>
        <position position="14"/>
    </location>
</feature>
<evidence type="ECO:0000313" key="2">
    <source>
        <dbReference type="Proteomes" id="UP001206925"/>
    </source>
</evidence>
<dbReference type="Proteomes" id="UP001206925">
    <property type="component" value="Unassembled WGS sequence"/>
</dbReference>
<gene>
    <name evidence="1" type="ORF">M8C21_002755</name>
</gene>
<protein>
    <submittedName>
        <fullName evidence="1">Uncharacterized protein</fullName>
    </submittedName>
</protein>
<reference evidence="1" key="1">
    <citation type="submission" date="2022-06" db="EMBL/GenBank/DDBJ databases">
        <title>Uncovering the hologenomic basis of an extraordinary plant invasion.</title>
        <authorList>
            <person name="Bieker V.C."/>
            <person name="Martin M.D."/>
            <person name="Gilbert T."/>
            <person name="Hodgins K."/>
            <person name="Battlay P."/>
            <person name="Petersen B."/>
            <person name="Wilson J."/>
        </authorList>
    </citation>
    <scope>NUCLEOTIDE SEQUENCE</scope>
    <source>
        <strain evidence="1">AA19_3_7</strain>
        <tissue evidence="1">Leaf</tissue>
    </source>
</reference>
<name>A0AAD5GXM3_AMBAR</name>
<keyword evidence="2" id="KW-1185">Reference proteome</keyword>